<protein>
    <submittedName>
        <fullName evidence="1">Uncharacterized protein</fullName>
    </submittedName>
</protein>
<comment type="caution">
    <text evidence="1">The sequence shown here is derived from an EMBL/GenBank/DDBJ whole genome shotgun (WGS) entry which is preliminary data.</text>
</comment>
<dbReference type="Proteomes" id="UP000248291">
    <property type="component" value="Unassembled WGS sequence"/>
</dbReference>
<proteinExistence type="predicted"/>
<dbReference type="EMBL" id="BGKA01000268">
    <property type="protein sequence ID" value="GBH20886.1"/>
    <property type="molecule type" value="Genomic_DNA"/>
</dbReference>
<gene>
    <name evidence="1" type="ORF">KPSA3_06924</name>
</gene>
<dbReference type="AlphaFoldDB" id="A0AAN4QBZ0"/>
<accession>A0AAN4QBZ0</accession>
<sequence length="40" mass="4820">MHWLYQRGFCRFFDHLVKKQSLLACTEVLEHRRAGTLSLQ</sequence>
<evidence type="ECO:0000313" key="2">
    <source>
        <dbReference type="Proteomes" id="UP000248291"/>
    </source>
</evidence>
<reference evidence="1 2" key="1">
    <citation type="submission" date="2018-04" db="EMBL/GenBank/DDBJ databases">
        <title>Draft genome sequence of Pseudomonas syringae pv. actinidiae biovar 3 strains isolated from kiwifruit in Kagawa prefecture.</title>
        <authorList>
            <person name="Tabuchi M."/>
            <person name="Saito M."/>
            <person name="Fujiwara S."/>
            <person name="Sasa N."/>
            <person name="Akimitsu K."/>
            <person name="Gomi K."/>
            <person name="Konishi-Sugita S."/>
            <person name="Hamano K."/>
            <person name="Kataoka I."/>
        </authorList>
    </citation>
    <scope>NUCLEOTIDE SEQUENCE [LARGE SCALE GENOMIC DNA]</scope>
    <source>
        <strain evidence="1 2">MAFF212211</strain>
    </source>
</reference>
<evidence type="ECO:0000313" key="1">
    <source>
        <dbReference type="EMBL" id="GBH20886.1"/>
    </source>
</evidence>
<organism evidence="1 2">
    <name type="scientific">Pseudomonas syringae pv. actinidiae</name>
    <dbReference type="NCBI Taxonomy" id="103796"/>
    <lineage>
        <taxon>Bacteria</taxon>
        <taxon>Pseudomonadati</taxon>
        <taxon>Pseudomonadota</taxon>
        <taxon>Gammaproteobacteria</taxon>
        <taxon>Pseudomonadales</taxon>
        <taxon>Pseudomonadaceae</taxon>
        <taxon>Pseudomonas</taxon>
        <taxon>Pseudomonas syringae</taxon>
    </lineage>
</organism>
<name>A0AAN4QBZ0_PSESF</name>